<accession>A0ABU9CKK7</accession>
<comment type="caution">
    <text evidence="1">The sequence shown here is derived from an EMBL/GenBank/DDBJ whole genome shotgun (WGS) entry which is preliminary data.</text>
</comment>
<protein>
    <submittedName>
        <fullName evidence="1">HEAT repeat domain-containing protein</fullName>
    </submittedName>
</protein>
<organism evidence="1 2">
    <name type="scientific">Pseudaquabacterium inlustre</name>
    <dbReference type="NCBI Taxonomy" id="2984192"/>
    <lineage>
        <taxon>Bacteria</taxon>
        <taxon>Pseudomonadati</taxon>
        <taxon>Pseudomonadota</taxon>
        <taxon>Betaproteobacteria</taxon>
        <taxon>Burkholderiales</taxon>
        <taxon>Sphaerotilaceae</taxon>
        <taxon>Pseudaquabacterium</taxon>
    </lineage>
</organism>
<dbReference type="SUPFAM" id="SSF48371">
    <property type="entry name" value="ARM repeat"/>
    <property type="match status" value="1"/>
</dbReference>
<dbReference type="Gene3D" id="1.25.10.10">
    <property type="entry name" value="Leucine-rich Repeat Variant"/>
    <property type="match status" value="1"/>
</dbReference>
<evidence type="ECO:0000313" key="1">
    <source>
        <dbReference type="EMBL" id="MEK8052374.1"/>
    </source>
</evidence>
<dbReference type="Proteomes" id="UP001365405">
    <property type="component" value="Unassembled WGS sequence"/>
</dbReference>
<dbReference type="RefSeq" id="WP_341412084.1">
    <property type="nucleotide sequence ID" value="NZ_JBBUTH010000009.1"/>
</dbReference>
<dbReference type="Pfam" id="PF13646">
    <property type="entry name" value="HEAT_2"/>
    <property type="match status" value="2"/>
</dbReference>
<dbReference type="InterPro" id="IPR011989">
    <property type="entry name" value="ARM-like"/>
</dbReference>
<evidence type="ECO:0000313" key="2">
    <source>
        <dbReference type="Proteomes" id="UP001365405"/>
    </source>
</evidence>
<dbReference type="PANTHER" id="PTHR12697:SF5">
    <property type="entry name" value="DEOXYHYPUSINE HYDROXYLASE"/>
    <property type="match status" value="1"/>
</dbReference>
<sequence>MGLRKPAAIEPLREVVEREHARDLPGLLAQLRSGDDAQRRRAARDLAGYPQAAAALGEHLLGEASPAVRLTVFTSLTGYASDEAVSALLPLLRSEDAQMRNGAIEALAAMPGAVAPRVDALLHDTDPDVRIFTVNMLGDLRHEKVVPWLEQVLQHETQVNVVAAAIEVLAEVGSAVDIPALNATIRRFDGDPFIGFAAQMAIERIETA</sequence>
<proteinExistence type="predicted"/>
<name>A0ABU9CKK7_9BURK</name>
<reference evidence="1 2" key="1">
    <citation type="submission" date="2024-04" db="EMBL/GenBank/DDBJ databases">
        <title>Novel species of the genus Ideonella isolated from streams.</title>
        <authorList>
            <person name="Lu H."/>
        </authorList>
    </citation>
    <scope>NUCLEOTIDE SEQUENCE [LARGE SCALE GENOMIC DNA]</scope>
    <source>
        <strain evidence="1 2">DXS22W</strain>
    </source>
</reference>
<gene>
    <name evidence="1" type="ORF">AACH10_19130</name>
</gene>
<dbReference type="InterPro" id="IPR016024">
    <property type="entry name" value="ARM-type_fold"/>
</dbReference>
<dbReference type="EMBL" id="JBBUTH010000009">
    <property type="protein sequence ID" value="MEK8052374.1"/>
    <property type="molecule type" value="Genomic_DNA"/>
</dbReference>
<dbReference type="PANTHER" id="PTHR12697">
    <property type="entry name" value="PBS LYASE HEAT-LIKE PROTEIN"/>
    <property type="match status" value="1"/>
</dbReference>
<keyword evidence="2" id="KW-1185">Reference proteome</keyword>